<sequence>MCNVFAPKFRKLGKFGKTKKQKPYNIKVSAFKEKLGKLISAGTNIFTYQGKPVRQDDWEIIQAILERHDREEKKKNE</sequence>
<comment type="caution">
    <text evidence="1">The sequence shown here is derived from an EMBL/GenBank/DDBJ whole genome shotgun (WGS) entry which is preliminary data.</text>
</comment>
<protein>
    <submittedName>
        <fullName evidence="1">Uncharacterized protein</fullName>
    </submittedName>
</protein>
<gene>
    <name evidence="1" type="ORF">FEI15_01880</name>
</gene>
<proteinExistence type="predicted"/>
<evidence type="ECO:0000313" key="2">
    <source>
        <dbReference type="Proteomes" id="UP000309885"/>
    </source>
</evidence>
<reference evidence="1 2" key="1">
    <citation type="submission" date="2019-05" db="EMBL/GenBank/DDBJ databases">
        <title>Genome-based reclassification of Lactobacillus casei as Lactobacillus casei subsp. casei. subsp.nov., description of Lactobacillus casei subsp. zeae subsp. nov., and emended description of Lactobacillus casei.</title>
        <authorList>
            <person name="Huang C.-H."/>
        </authorList>
    </citation>
    <scope>NUCLEOTIDE SEQUENCE [LARGE SCALE GENOMIC DNA]</scope>
    <source>
        <strain evidence="1 2">CRBIP24.44</strain>
    </source>
</reference>
<name>A0A5R8LUS9_LACZE</name>
<organism evidence="1 2">
    <name type="scientific">Lacticaseibacillus zeae</name>
    <name type="common">Lactobacillus zeae</name>
    <dbReference type="NCBI Taxonomy" id="57037"/>
    <lineage>
        <taxon>Bacteria</taxon>
        <taxon>Bacillati</taxon>
        <taxon>Bacillota</taxon>
        <taxon>Bacilli</taxon>
        <taxon>Lactobacillales</taxon>
        <taxon>Lactobacillaceae</taxon>
        <taxon>Lacticaseibacillus</taxon>
    </lineage>
</organism>
<dbReference type="Proteomes" id="UP000309885">
    <property type="component" value="Unassembled WGS sequence"/>
</dbReference>
<dbReference type="AlphaFoldDB" id="A0A5R8LUS9"/>
<dbReference type="EMBL" id="VBWO01000002">
    <property type="protein sequence ID" value="TLF41001.1"/>
    <property type="molecule type" value="Genomic_DNA"/>
</dbReference>
<accession>A0A5R8LUS9</accession>
<evidence type="ECO:0000313" key="1">
    <source>
        <dbReference type="EMBL" id="TLF41001.1"/>
    </source>
</evidence>